<evidence type="ECO:0000256" key="5">
    <source>
        <dbReference type="ARBA" id="ARBA00022475"/>
    </source>
</evidence>
<evidence type="ECO:0000256" key="1">
    <source>
        <dbReference type="ARBA" id="ARBA00004429"/>
    </source>
</evidence>
<name>A0A803FT63_9GAMM</name>
<feature type="transmembrane region" description="Helical" evidence="13">
    <location>
        <begin position="390"/>
        <end position="414"/>
    </location>
</feature>
<dbReference type="InterPro" id="IPR001708">
    <property type="entry name" value="YidC/ALB3/OXA1/COX18"/>
</dbReference>
<evidence type="ECO:0000313" key="15">
    <source>
        <dbReference type="EMBL" id="VFP87760.1"/>
    </source>
</evidence>
<evidence type="ECO:0000259" key="14">
    <source>
        <dbReference type="Pfam" id="PF02096"/>
    </source>
</evidence>
<keyword evidence="6 13" id="KW-0812">Transmembrane</keyword>
<keyword evidence="8 13" id="KW-1133">Transmembrane helix</keyword>
<evidence type="ECO:0000256" key="4">
    <source>
        <dbReference type="ARBA" id="ARBA00022448"/>
    </source>
</evidence>
<feature type="transmembrane region" description="Helical" evidence="13">
    <location>
        <begin position="6"/>
        <end position="24"/>
    </location>
</feature>
<comment type="subunit">
    <text evidence="13">Interacts with the Sec translocase complex via SecD. Specifically interacts with transmembrane segments of nascent integral membrane proteins during membrane integration.</text>
</comment>
<evidence type="ECO:0000313" key="16">
    <source>
        <dbReference type="Proteomes" id="UP000294455"/>
    </source>
</evidence>
<keyword evidence="9 13" id="KW-0472">Membrane</keyword>
<dbReference type="GO" id="GO:0051205">
    <property type="term" value="P:protein insertion into membrane"/>
    <property type="evidence" value="ECO:0007669"/>
    <property type="project" value="TreeGrafter"/>
</dbReference>
<keyword evidence="5 13" id="KW-1003">Cell membrane</keyword>
<dbReference type="CDD" id="cd20070">
    <property type="entry name" value="5TM_YidC_Alb3"/>
    <property type="match status" value="1"/>
</dbReference>
<dbReference type="PRINTS" id="PR01900">
    <property type="entry name" value="YIDCPROTEIN"/>
</dbReference>
<accession>A0A803FT63</accession>
<dbReference type="InterPro" id="IPR019998">
    <property type="entry name" value="Membr_insert_YidC"/>
</dbReference>
<feature type="transmembrane region" description="Helical" evidence="13">
    <location>
        <begin position="315"/>
        <end position="336"/>
    </location>
</feature>
<keyword evidence="7 13" id="KW-0653">Protein transport</keyword>
<dbReference type="NCBIfam" id="TIGR03592">
    <property type="entry name" value="yidC_oxa1_cterm"/>
    <property type="match status" value="1"/>
</dbReference>
<evidence type="ECO:0000256" key="8">
    <source>
        <dbReference type="ARBA" id="ARBA00022989"/>
    </source>
</evidence>
<dbReference type="HAMAP" id="MF_01810">
    <property type="entry name" value="YidC_type1"/>
    <property type="match status" value="1"/>
</dbReference>
<reference evidence="15 16" key="1">
    <citation type="submission" date="2019-02" db="EMBL/GenBank/DDBJ databases">
        <authorList>
            <person name="Manzano-Marin A."/>
            <person name="Manzano-Marin A."/>
        </authorList>
    </citation>
    <scope>NUCLEOTIDE SEQUENCE [LARGE SCALE GENOMIC DNA]</scope>
    <source>
        <strain evidence="15 16">BuCipiceae</strain>
    </source>
</reference>
<keyword evidence="10 13" id="KW-0143">Chaperone</keyword>
<feature type="domain" description="Membrane insertase YidC/Oxa/ALB C-terminal" evidence="14">
    <location>
        <begin position="250"/>
        <end position="428"/>
    </location>
</feature>
<gene>
    <name evidence="13 15" type="primary">yidC</name>
    <name evidence="15" type="ORF">BUCIPICE3303_007</name>
</gene>
<protein>
    <recommendedName>
        <fullName evidence="3 13">Membrane protein insertase YidC</fullName>
    </recommendedName>
    <alternativeName>
        <fullName evidence="12 13">Foldase YidC</fullName>
    </alternativeName>
    <alternativeName>
        <fullName evidence="11 13">Membrane integrase YidC</fullName>
    </alternativeName>
    <alternativeName>
        <fullName evidence="13">Membrane protein YidC</fullName>
    </alternativeName>
</protein>
<evidence type="ECO:0000256" key="6">
    <source>
        <dbReference type="ARBA" id="ARBA00022692"/>
    </source>
</evidence>
<comment type="subcellular location">
    <subcellularLocation>
        <location evidence="1">Cell inner membrane</location>
        <topology evidence="1">Multi-pass membrane protein</topology>
    </subcellularLocation>
    <subcellularLocation>
        <location evidence="13">Cell membrane</location>
        <topology evidence="13">Multi-pass membrane protein</topology>
    </subcellularLocation>
</comment>
<dbReference type="AlphaFoldDB" id="A0A803FT63"/>
<keyword evidence="4 13" id="KW-0813">Transport</keyword>
<evidence type="ECO:0000256" key="2">
    <source>
        <dbReference type="ARBA" id="ARBA00010527"/>
    </source>
</evidence>
<dbReference type="Proteomes" id="UP000294455">
    <property type="component" value="Chromosome"/>
</dbReference>
<dbReference type="PANTHER" id="PTHR12428:SF65">
    <property type="entry name" value="CYTOCHROME C OXIDASE ASSEMBLY PROTEIN COX18, MITOCHONDRIAL"/>
    <property type="match status" value="1"/>
</dbReference>
<dbReference type="PANTHER" id="PTHR12428">
    <property type="entry name" value="OXA1"/>
    <property type="match status" value="1"/>
</dbReference>
<dbReference type="Pfam" id="PF02096">
    <property type="entry name" value="60KD_IMP"/>
    <property type="match status" value="1"/>
</dbReference>
<evidence type="ECO:0000256" key="13">
    <source>
        <dbReference type="HAMAP-Rule" id="MF_01810"/>
    </source>
</evidence>
<dbReference type="EMBL" id="LR217739">
    <property type="protein sequence ID" value="VFP87760.1"/>
    <property type="molecule type" value="Genomic_DNA"/>
</dbReference>
<dbReference type="GO" id="GO:0015031">
    <property type="term" value="P:protein transport"/>
    <property type="evidence" value="ECO:0007669"/>
    <property type="project" value="UniProtKB-KW"/>
</dbReference>
<evidence type="ECO:0000256" key="7">
    <source>
        <dbReference type="ARBA" id="ARBA00022927"/>
    </source>
</evidence>
<evidence type="ECO:0000256" key="12">
    <source>
        <dbReference type="ARBA" id="ARBA00033342"/>
    </source>
</evidence>
<proteinExistence type="inferred from homology"/>
<comment type="function">
    <text evidence="13">Required for the insertion and/or proper folding and/or complex formation of integral membrane proteins into the membrane. Involved in integration of membrane proteins that insert both dependently and independently of the Sec translocase complex, as well as at least some lipoproteins. Aids folding of multispanning membrane proteins.</text>
</comment>
<evidence type="ECO:0000256" key="3">
    <source>
        <dbReference type="ARBA" id="ARBA00015325"/>
    </source>
</evidence>
<dbReference type="OrthoDB" id="9780552at2"/>
<dbReference type="InterPro" id="IPR028055">
    <property type="entry name" value="YidC/Oxa/ALB_C"/>
</dbReference>
<comment type="similarity">
    <text evidence="2 13">Belongs to the OXA1/ALB3/YidC family. Type 1 subfamily.</text>
</comment>
<sequence>MIYFKRIFFFISCIFFPFFLLNFWNTYCFINPNSFKVDNTIIQFSNKIFNDHKNQLINIQNDMISTDINLLGSHIEYTNLLTYKSHVDSFSPFFLFQNKKKFICCILEGFLKKDNTGFFSKKKQLIYKIKPILYKLKSEKKTIIHNIRVWIERLKKYFLKHCIPNFVKRYIIYFYYFNERFTPCCSLENGIKSNSFYQVSSHFGVRSKVDNTLSYIAQYLGLTADCSLLDIIVFPLFKLLVFFYSIFHNWGITIIVTTCLIRIMIYPVTRLQYISMLKMKYLNVKINKIKKKYHDDSKKQNEKILSLYKLNKINFLSNFFPFIIQTPIFFAFYYVLRSSIELQCSSFFLWIHDLSSYDPYYILPFLMGFSILLTQLDNFDYKNLMQQKNFFYFIPVLSSVFFLWFPSGLILHYITNNFITFFQQWFIRMNFIDENL</sequence>
<feature type="transmembrane region" description="Helical" evidence="13">
    <location>
        <begin position="250"/>
        <end position="269"/>
    </location>
</feature>
<dbReference type="InterPro" id="IPR047196">
    <property type="entry name" value="YidC_ALB_C"/>
</dbReference>
<evidence type="ECO:0000256" key="9">
    <source>
        <dbReference type="ARBA" id="ARBA00023136"/>
    </source>
</evidence>
<organism evidence="15 16">
    <name type="scientific">Buchnera aphidicola</name>
    <name type="common">Cinara piceae</name>
    <dbReference type="NCBI Taxonomy" id="1660043"/>
    <lineage>
        <taxon>Bacteria</taxon>
        <taxon>Pseudomonadati</taxon>
        <taxon>Pseudomonadota</taxon>
        <taxon>Gammaproteobacteria</taxon>
        <taxon>Enterobacterales</taxon>
        <taxon>Erwiniaceae</taxon>
        <taxon>Buchnera</taxon>
    </lineage>
</organism>
<feature type="transmembrane region" description="Helical" evidence="13">
    <location>
        <begin position="360"/>
        <end position="378"/>
    </location>
</feature>
<evidence type="ECO:0000256" key="11">
    <source>
        <dbReference type="ARBA" id="ARBA00033245"/>
    </source>
</evidence>
<dbReference type="GO" id="GO:0005886">
    <property type="term" value="C:plasma membrane"/>
    <property type="evidence" value="ECO:0007669"/>
    <property type="project" value="UniProtKB-SubCell"/>
</dbReference>
<dbReference type="GO" id="GO:0032977">
    <property type="term" value="F:membrane insertase activity"/>
    <property type="evidence" value="ECO:0007669"/>
    <property type="project" value="InterPro"/>
</dbReference>
<dbReference type="RefSeq" id="WP_154049090.1">
    <property type="nucleotide sequence ID" value="NZ_LR217739.1"/>
</dbReference>
<evidence type="ECO:0000256" key="10">
    <source>
        <dbReference type="ARBA" id="ARBA00023186"/>
    </source>
</evidence>